<comment type="caution">
    <text evidence="1">The sequence shown here is derived from an EMBL/GenBank/DDBJ whole genome shotgun (WGS) entry which is preliminary data.</text>
</comment>
<reference evidence="1 2" key="1">
    <citation type="submission" date="2015-04" db="EMBL/GenBank/DDBJ databases">
        <authorList>
            <person name="Heijne W.H."/>
            <person name="Fedorova N.D."/>
            <person name="Nierman W.C."/>
            <person name="Vollebregt A.W."/>
            <person name="Zhao Z."/>
            <person name="Wu L."/>
            <person name="Kumar M."/>
            <person name="Stam H."/>
            <person name="van den Berg M.A."/>
            <person name="Pel H.J."/>
        </authorList>
    </citation>
    <scope>NUCLEOTIDE SEQUENCE [LARGE SCALE GENOMIC DNA]</scope>
    <source>
        <strain evidence="1 2">CBS 393.64</strain>
    </source>
</reference>
<evidence type="ECO:0008006" key="3">
    <source>
        <dbReference type="Google" id="ProtNLM"/>
    </source>
</evidence>
<dbReference type="GeneID" id="25314619"/>
<proteinExistence type="predicted"/>
<dbReference type="EMBL" id="LASV01000089">
    <property type="protein sequence ID" value="KKA23677.1"/>
    <property type="molecule type" value="Genomic_DNA"/>
</dbReference>
<evidence type="ECO:0000313" key="1">
    <source>
        <dbReference type="EMBL" id="KKA23677.1"/>
    </source>
</evidence>
<evidence type="ECO:0000313" key="2">
    <source>
        <dbReference type="Proteomes" id="UP000053958"/>
    </source>
</evidence>
<gene>
    <name evidence="1" type="ORF">T310_2268</name>
</gene>
<name>A0A0F4YZI1_RASE3</name>
<organism evidence="1 2">
    <name type="scientific">Rasamsonia emersonii (strain ATCC 16479 / CBS 393.64 / IMI 116815)</name>
    <dbReference type="NCBI Taxonomy" id="1408163"/>
    <lineage>
        <taxon>Eukaryota</taxon>
        <taxon>Fungi</taxon>
        <taxon>Dikarya</taxon>
        <taxon>Ascomycota</taxon>
        <taxon>Pezizomycotina</taxon>
        <taxon>Eurotiomycetes</taxon>
        <taxon>Eurotiomycetidae</taxon>
        <taxon>Eurotiales</taxon>
        <taxon>Trichocomaceae</taxon>
        <taxon>Rasamsonia</taxon>
    </lineage>
</organism>
<dbReference type="Proteomes" id="UP000053958">
    <property type="component" value="Unassembled WGS sequence"/>
</dbReference>
<dbReference type="OrthoDB" id="4664297at2759"/>
<dbReference type="Gene3D" id="2.60.120.620">
    <property type="entry name" value="q2cbj1_9rhob like domain"/>
    <property type="match status" value="1"/>
</dbReference>
<dbReference type="SUPFAM" id="SSF51197">
    <property type="entry name" value="Clavaminate synthase-like"/>
    <property type="match status" value="1"/>
</dbReference>
<protein>
    <recommendedName>
        <fullName evidence="3">Phytanoyl-CoA dioxygenase</fullName>
    </recommendedName>
</protein>
<dbReference type="AlphaFoldDB" id="A0A0F4YZI1"/>
<keyword evidence="2" id="KW-1185">Reference proteome</keyword>
<sequence length="324" mass="37240">MPSATEDYSLTDEQKQFWLEHGFLKIPKCFSREAAEAFTSSIWVRLGASPTDKSTWPTEKLNMPGHVTVSVKEFAPKAYATMCELVGGEDRIADWCKEWKDGFIVNLGKPEYKPDDPLDYRTLDNWHNDGDWFVHFLDSPEQALLVIPLFTDIMPKGGVRPSRRRNAIPRTARHTRHPRARAAQVLEQLDPEPRTDARETFFEATGEVGDVYLLHPFMLHSASKNLLRNPRIITNPPVALKEPFNYNRSDPSEYSLVEQKTLRDLGRPEGLPEWKITAPRERLVPLRVKKQEEMKRKELERLAKEGVPVNKLGGKKLLDQLYPS</sequence>
<accession>A0A0F4YZI1</accession>
<dbReference type="RefSeq" id="XP_013330289.1">
    <property type="nucleotide sequence ID" value="XM_013474835.1"/>
</dbReference>